<keyword evidence="4" id="KW-0804">Transcription</keyword>
<dbReference type="SUPFAM" id="SSF88659">
    <property type="entry name" value="Sigma3 and sigma4 domains of RNA polymerase sigma factors"/>
    <property type="match status" value="1"/>
</dbReference>
<evidence type="ECO:0000256" key="4">
    <source>
        <dbReference type="ARBA" id="ARBA00023163"/>
    </source>
</evidence>
<feature type="domain" description="RNA polymerase sigma factor 70 region 4 type 2" evidence="6">
    <location>
        <begin position="123"/>
        <end position="175"/>
    </location>
</feature>
<dbReference type="GO" id="GO:0003677">
    <property type="term" value="F:DNA binding"/>
    <property type="evidence" value="ECO:0007669"/>
    <property type="project" value="InterPro"/>
</dbReference>
<proteinExistence type="inferred from homology"/>
<keyword evidence="3" id="KW-0731">Sigma factor</keyword>
<feature type="domain" description="RNA polymerase sigma-70 region 2" evidence="5">
    <location>
        <begin position="31"/>
        <end position="94"/>
    </location>
</feature>
<name>A0A7X0LLP2_9BACT</name>
<dbReference type="SUPFAM" id="SSF88946">
    <property type="entry name" value="Sigma2 domain of RNA polymerase sigma factors"/>
    <property type="match status" value="1"/>
</dbReference>
<dbReference type="AlphaFoldDB" id="A0A7X0LLP2"/>
<dbReference type="PANTHER" id="PTHR43133:SF51">
    <property type="entry name" value="RNA POLYMERASE SIGMA FACTOR"/>
    <property type="match status" value="1"/>
</dbReference>
<dbReference type="InterPro" id="IPR007627">
    <property type="entry name" value="RNA_pol_sigma70_r2"/>
</dbReference>
<dbReference type="RefSeq" id="WP_184678608.1">
    <property type="nucleotide sequence ID" value="NZ_JACHGY010000001.1"/>
</dbReference>
<gene>
    <name evidence="7" type="ORF">HNQ40_002920</name>
</gene>
<dbReference type="Proteomes" id="UP000541810">
    <property type="component" value="Unassembled WGS sequence"/>
</dbReference>
<dbReference type="GO" id="GO:0006352">
    <property type="term" value="P:DNA-templated transcription initiation"/>
    <property type="evidence" value="ECO:0007669"/>
    <property type="project" value="InterPro"/>
</dbReference>
<dbReference type="InterPro" id="IPR013249">
    <property type="entry name" value="RNA_pol_sigma70_r4_t2"/>
</dbReference>
<evidence type="ECO:0000256" key="3">
    <source>
        <dbReference type="ARBA" id="ARBA00023082"/>
    </source>
</evidence>
<keyword evidence="8" id="KW-1185">Reference proteome</keyword>
<dbReference type="EMBL" id="JACHGY010000001">
    <property type="protein sequence ID" value="MBB6431114.1"/>
    <property type="molecule type" value="Genomic_DNA"/>
</dbReference>
<dbReference type="InterPro" id="IPR013324">
    <property type="entry name" value="RNA_pol_sigma_r3/r4-like"/>
</dbReference>
<accession>A0A7X0LLP2</accession>
<dbReference type="GO" id="GO:0016987">
    <property type="term" value="F:sigma factor activity"/>
    <property type="evidence" value="ECO:0007669"/>
    <property type="project" value="UniProtKB-KW"/>
</dbReference>
<dbReference type="InterPro" id="IPR014284">
    <property type="entry name" value="RNA_pol_sigma-70_dom"/>
</dbReference>
<evidence type="ECO:0000256" key="1">
    <source>
        <dbReference type="ARBA" id="ARBA00010641"/>
    </source>
</evidence>
<evidence type="ECO:0000259" key="5">
    <source>
        <dbReference type="Pfam" id="PF04542"/>
    </source>
</evidence>
<dbReference type="NCBIfam" id="TIGR02937">
    <property type="entry name" value="sigma70-ECF"/>
    <property type="match status" value="1"/>
</dbReference>
<protein>
    <submittedName>
        <fullName evidence="7">RNA polymerase sigma-70 factor (ECF subfamily)</fullName>
    </submittedName>
</protein>
<sequence>MDVTAFNEEEIDPRVIRKAQRGHRGSQAVLLRELQDVWYRYSYKMLSDGDKARDAAQETGLRFLRGLPEFRGESRLKTWSLGIALNVCREMRRNRPHLALADADVIPQSTTTPDTLAHAEQLDLLERRLASLPERQREAITLRYLEQLSLRDTAAAMGCALGTAKATISQALRSLRAREEAAES</sequence>
<dbReference type="Gene3D" id="1.10.10.10">
    <property type="entry name" value="Winged helix-like DNA-binding domain superfamily/Winged helix DNA-binding domain"/>
    <property type="match status" value="1"/>
</dbReference>
<dbReference type="Gene3D" id="1.10.1740.10">
    <property type="match status" value="1"/>
</dbReference>
<dbReference type="Pfam" id="PF08281">
    <property type="entry name" value="Sigma70_r4_2"/>
    <property type="match status" value="1"/>
</dbReference>
<dbReference type="PANTHER" id="PTHR43133">
    <property type="entry name" value="RNA POLYMERASE ECF-TYPE SIGMA FACTO"/>
    <property type="match status" value="1"/>
</dbReference>
<evidence type="ECO:0000313" key="7">
    <source>
        <dbReference type="EMBL" id="MBB6431114.1"/>
    </source>
</evidence>
<organism evidence="7 8">
    <name type="scientific">Algisphaera agarilytica</name>
    <dbReference type="NCBI Taxonomy" id="1385975"/>
    <lineage>
        <taxon>Bacteria</taxon>
        <taxon>Pseudomonadati</taxon>
        <taxon>Planctomycetota</taxon>
        <taxon>Phycisphaerae</taxon>
        <taxon>Phycisphaerales</taxon>
        <taxon>Phycisphaeraceae</taxon>
        <taxon>Algisphaera</taxon>
    </lineage>
</organism>
<keyword evidence="2" id="KW-0805">Transcription regulation</keyword>
<evidence type="ECO:0000259" key="6">
    <source>
        <dbReference type="Pfam" id="PF08281"/>
    </source>
</evidence>
<evidence type="ECO:0000256" key="2">
    <source>
        <dbReference type="ARBA" id="ARBA00023015"/>
    </source>
</evidence>
<comment type="similarity">
    <text evidence="1">Belongs to the sigma-70 factor family. ECF subfamily.</text>
</comment>
<reference evidence="7 8" key="1">
    <citation type="submission" date="2020-08" db="EMBL/GenBank/DDBJ databases">
        <title>Genomic Encyclopedia of Type Strains, Phase IV (KMG-IV): sequencing the most valuable type-strain genomes for metagenomic binning, comparative biology and taxonomic classification.</title>
        <authorList>
            <person name="Goeker M."/>
        </authorList>
    </citation>
    <scope>NUCLEOTIDE SEQUENCE [LARGE SCALE GENOMIC DNA]</scope>
    <source>
        <strain evidence="7 8">DSM 103725</strain>
    </source>
</reference>
<dbReference type="InterPro" id="IPR039425">
    <property type="entry name" value="RNA_pol_sigma-70-like"/>
</dbReference>
<evidence type="ECO:0000313" key="8">
    <source>
        <dbReference type="Proteomes" id="UP000541810"/>
    </source>
</evidence>
<dbReference type="Pfam" id="PF04542">
    <property type="entry name" value="Sigma70_r2"/>
    <property type="match status" value="1"/>
</dbReference>
<dbReference type="InterPro" id="IPR036388">
    <property type="entry name" value="WH-like_DNA-bd_sf"/>
</dbReference>
<dbReference type="InterPro" id="IPR013325">
    <property type="entry name" value="RNA_pol_sigma_r2"/>
</dbReference>
<dbReference type="CDD" id="cd06171">
    <property type="entry name" value="Sigma70_r4"/>
    <property type="match status" value="1"/>
</dbReference>
<comment type="caution">
    <text evidence="7">The sequence shown here is derived from an EMBL/GenBank/DDBJ whole genome shotgun (WGS) entry which is preliminary data.</text>
</comment>